<dbReference type="Gene3D" id="1.10.287.470">
    <property type="entry name" value="Helix hairpin bin"/>
    <property type="match status" value="1"/>
</dbReference>
<keyword evidence="1" id="KW-0175">Coiled coil</keyword>
<protein>
    <submittedName>
        <fullName evidence="2">Biotin/lipoyl-binding protein</fullName>
    </submittedName>
</protein>
<dbReference type="PANTHER" id="PTHR30469">
    <property type="entry name" value="MULTIDRUG RESISTANCE PROTEIN MDTA"/>
    <property type="match status" value="1"/>
</dbReference>
<dbReference type="PANTHER" id="PTHR30469:SF15">
    <property type="entry name" value="HLYD FAMILY OF SECRETION PROTEINS"/>
    <property type="match status" value="1"/>
</dbReference>
<keyword evidence="3" id="KW-1185">Reference proteome</keyword>
<dbReference type="EMBL" id="JAGGDJ010000001">
    <property type="protein sequence ID" value="MBO7743018.1"/>
    <property type="molecule type" value="Genomic_DNA"/>
</dbReference>
<feature type="coiled-coil region" evidence="1">
    <location>
        <begin position="101"/>
        <end position="161"/>
    </location>
</feature>
<name>A0ABS3W3Y9_9BACL</name>
<dbReference type="Gene3D" id="2.40.50.100">
    <property type="match status" value="1"/>
</dbReference>
<evidence type="ECO:0000313" key="3">
    <source>
        <dbReference type="Proteomes" id="UP000670947"/>
    </source>
</evidence>
<comment type="caution">
    <text evidence="2">The sequence shown here is derived from an EMBL/GenBank/DDBJ whole genome shotgun (WGS) entry which is preliminary data.</text>
</comment>
<dbReference type="SUPFAM" id="SSF111369">
    <property type="entry name" value="HlyD-like secretion proteins"/>
    <property type="match status" value="1"/>
</dbReference>
<evidence type="ECO:0000256" key="1">
    <source>
        <dbReference type="SAM" id="Coils"/>
    </source>
</evidence>
<sequence>MREETADRGRKRTIRLLFLAGTGLLLFFTFFSQTLLSFTLPKATAEEAASGSLAFALEGSGTVQPVSVASLANPAGWKVRDILVREGDRVKQGQTLITYDASAAEQELADETALLAKMKLELESAQDRYIQLAREGDPFQIRGAKRDIDAQKLDLATQERKLGGLRKKLDDERMLTAPYDGTITALHAVEGSASGGEPDAVMAGSGQGFRFELAVDAALASDLGVAVGQRIDVDVAAPGQPPRTVQGTVAELADTGPRADVSSGASGEAPAAIPQKRLRIRLADPGLKGGEQAHLRLEKRSGEEGWIVSGDAVHRDRDGDYVYRIEEQRGALGNIYIARKVPLKDSRSNGTETMIQSDAIYEHDLIIQASSEPLQDGDRVRLQ</sequence>
<accession>A0ABS3W3Y9</accession>
<dbReference type="RefSeq" id="WP_208845964.1">
    <property type="nucleotide sequence ID" value="NZ_JAGGDJ010000001.1"/>
</dbReference>
<organism evidence="2 3">
    <name type="scientific">Paenibacillus artemisiicola</name>
    <dbReference type="NCBI Taxonomy" id="1172618"/>
    <lineage>
        <taxon>Bacteria</taxon>
        <taxon>Bacillati</taxon>
        <taxon>Bacillota</taxon>
        <taxon>Bacilli</taxon>
        <taxon>Bacillales</taxon>
        <taxon>Paenibacillaceae</taxon>
        <taxon>Paenibacillus</taxon>
    </lineage>
</organism>
<gene>
    <name evidence="2" type="ORF">I8J29_02335</name>
</gene>
<reference evidence="2 3" key="1">
    <citation type="submission" date="2021-03" db="EMBL/GenBank/DDBJ databases">
        <title>Paenibacillus artemisicola MWE-103 whole genome sequence.</title>
        <authorList>
            <person name="Ham Y.J."/>
        </authorList>
    </citation>
    <scope>NUCLEOTIDE SEQUENCE [LARGE SCALE GENOMIC DNA]</scope>
    <source>
        <strain evidence="2 3">MWE-103</strain>
    </source>
</reference>
<evidence type="ECO:0000313" key="2">
    <source>
        <dbReference type="EMBL" id="MBO7743018.1"/>
    </source>
</evidence>
<proteinExistence type="predicted"/>
<dbReference type="Proteomes" id="UP000670947">
    <property type="component" value="Unassembled WGS sequence"/>
</dbReference>